<dbReference type="Pfam" id="PF00106">
    <property type="entry name" value="adh_short"/>
    <property type="match status" value="1"/>
</dbReference>
<dbReference type="EMBL" id="GL883098">
    <property type="protein sequence ID" value="EGG09078.1"/>
    <property type="molecule type" value="Genomic_DNA"/>
</dbReference>
<evidence type="ECO:0000256" key="2">
    <source>
        <dbReference type="ARBA" id="ARBA00022857"/>
    </source>
</evidence>
<dbReference type="Gene3D" id="3.40.50.720">
    <property type="entry name" value="NAD(P)-binding Rossmann-like Domain"/>
    <property type="match status" value="1"/>
</dbReference>
<accession>F4REE7</accession>
<keyword evidence="2" id="KW-0521">NADP</keyword>
<dbReference type="InParanoid" id="F4REE7"/>
<dbReference type="InterPro" id="IPR036291">
    <property type="entry name" value="NAD(P)-bd_dom_sf"/>
</dbReference>
<dbReference type="HOGENOM" id="CLU_010194_44_6_1"/>
<gene>
    <name evidence="4" type="ORF">MELLADRAFT_71290</name>
</gene>
<dbReference type="PANTHER" id="PTHR24320">
    <property type="entry name" value="RETINOL DEHYDROGENASE"/>
    <property type="match status" value="1"/>
</dbReference>
<evidence type="ECO:0000256" key="3">
    <source>
        <dbReference type="ARBA" id="ARBA00023002"/>
    </source>
</evidence>
<evidence type="ECO:0000256" key="1">
    <source>
        <dbReference type="ARBA" id="ARBA00006484"/>
    </source>
</evidence>
<dbReference type="AlphaFoldDB" id="F4REE7"/>
<dbReference type="SUPFAM" id="SSF51735">
    <property type="entry name" value="NAD(P)-binding Rossmann-fold domains"/>
    <property type="match status" value="1"/>
</dbReference>
<organism evidence="5">
    <name type="scientific">Melampsora larici-populina (strain 98AG31 / pathotype 3-4-7)</name>
    <name type="common">Poplar leaf rust fungus</name>
    <dbReference type="NCBI Taxonomy" id="747676"/>
    <lineage>
        <taxon>Eukaryota</taxon>
        <taxon>Fungi</taxon>
        <taxon>Dikarya</taxon>
        <taxon>Basidiomycota</taxon>
        <taxon>Pucciniomycotina</taxon>
        <taxon>Pucciniomycetes</taxon>
        <taxon>Pucciniales</taxon>
        <taxon>Melampsoraceae</taxon>
        <taxon>Melampsora</taxon>
    </lineage>
</organism>
<dbReference type="KEGG" id="mlr:MELLADRAFT_71290"/>
<name>F4REE7_MELLP</name>
<dbReference type="FunCoup" id="F4REE7">
    <property type="interactions" value="144"/>
</dbReference>
<protein>
    <recommendedName>
        <fullName evidence="6">NAD(P)-binding protein</fullName>
    </recommendedName>
</protein>
<dbReference type="OrthoDB" id="191139at2759"/>
<dbReference type="RefSeq" id="XP_007407438.1">
    <property type="nucleotide sequence ID" value="XM_007407376.1"/>
</dbReference>
<dbReference type="InterPro" id="IPR002347">
    <property type="entry name" value="SDR_fam"/>
</dbReference>
<dbReference type="PRINTS" id="PR00081">
    <property type="entry name" value="GDHRDH"/>
</dbReference>
<reference evidence="5" key="1">
    <citation type="journal article" date="2011" name="Proc. Natl. Acad. Sci. U.S.A.">
        <title>Obligate biotrophy features unraveled by the genomic analysis of rust fungi.</title>
        <authorList>
            <person name="Duplessis S."/>
            <person name="Cuomo C.A."/>
            <person name="Lin Y.-C."/>
            <person name="Aerts A."/>
            <person name="Tisserant E."/>
            <person name="Veneault-Fourrey C."/>
            <person name="Joly D.L."/>
            <person name="Hacquard S."/>
            <person name="Amselem J."/>
            <person name="Cantarel B.L."/>
            <person name="Chiu R."/>
            <person name="Coutinho P.M."/>
            <person name="Feau N."/>
            <person name="Field M."/>
            <person name="Frey P."/>
            <person name="Gelhaye E."/>
            <person name="Goldberg J."/>
            <person name="Grabherr M.G."/>
            <person name="Kodira C.D."/>
            <person name="Kohler A."/>
            <person name="Kuees U."/>
            <person name="Lindquist E.A."/>
            <person name="Lucas S.M."/>
            <person name="Mago R."/>
            <person name="Mauceli E."/>
            <person name="Morin E."/>
            <person name="Murat C."/>
            <person name="Pangilinan J.L."/>
            <person name="Park R."/>
            <person name="Pearson M."/>
            <person name="Quesneville H."/>
            <person name="Rouhier N."/>
            <person name="Sakthikumar S."/>
            <person name="Salamov A.A."/>
            <person name="Schmutz J."/>
            <person name="Selles B."/>
            <person name="Shapiro H."/>
            <person name="Tanguay P."/>
            <person name="Tuskan G.A."/>
            <person name="Henrissat B."/>
            <person name="Van de Peer Y."/>
            <person name="Rouze P."/>
            <person name="Ellis J.G."/>
            <person name="Dodds P.N."/>
            <person name="Schein J.E."/>
            <person name="Zhong S."/>
            <person name="Hamelin R.C."/>
            <person name="Grigoriev I.V."/>
            <person name="Szabo L.J."/>
            <person name="Martin F."/>
        </authorList>
    </citation>
    <scope>NUCLEOTIDE SEQUENCE [LARGE SCALE GENOMIC DNA]</scope>
    <source>
        <strain evidence="5">98AG31 / pathotype 3-4-7</strain>
    </source>
</reference>
<dbReference type="VEuPathDB" id="FungiDB:MELLADRAFT_71290"/>
<sequence>MVFGFFESPSWTPEQIPDLTGRVAIVTGANTGIGYHTCLQLSRHGAKVYMACRSEPRTQEAISRIKEEVPNAELDFLQFDLTRLASAITAAETFAQKEGRLDILVNNAGIAMAPYELSPDGIEVQACNGTGHFALTTNLLPLLRKTSELEGSDVRIVTVASEAHKFTTSPDFSTLDGLNKPCLNSAVRYGNSKLSNMVFTQELQKRLDDTGIICISVHPGGVATEIPRSGLKAYPFLAPFLFIQNYVLMHAKDGAITSLYAATSPEVRSKQMKAEYLIPFGKIGTKNKLAEDKEGKLGREFWSLCEKLMAEAGARGDGTPNGTTT</sequence>
<proteinExistence type="inferred from homology"/>
<dbReference type="eggNOG" id="KOG1208">
    <property type="taxonomic scope" value="Eukaryota"/>
</dbReference>
<keyword evidence="3" id="KW-0560">Oxidoreductase</keyword>
<evidence type="ECO:0000313" key="4">
    <source>
        <dbReference type="EMBL" id="EGG09078.1"/>
    </source>
</evidence>
<dbReference type="GO" id="GO:0016491">
    <property type="term" value="F:oxidoreductase activity"/>
    <property type="evidence" value="ECO:0007669"/>
    <property type="project" value="UniProtKB-KW"/>
</dbReference>
<dbReference type="PANTHER" id="PTHR24320:SF282">
    <property type="entry name" value="WW DOMAIN-CONTAINING OXIDOREDUCTASE"/>
    <property type="match status" value="1"/>
</dbReference>
<keyword evidence="5" id="KW-1185">Reference proteome</keyword>
<evidence type="ECO:0000313" key="5">
    <source>
        <dbReference type="Proteomes" id="UP000001072"/>
    </source>
</evidence>
<evidence type="ECO:0008006" key="6">
    <source>
        <dbReference type="Google" id="ProtNLM"/>
    </source>
</evidence>
<comment type="similarity">
    <text evidence="1">Belongs to the short-chain dehydrogenases/reductases (SDR) family.</text>
</comment>
<dbReference type="Proteomes" id="UP000001072">
    <property type="component" value="Unassembled WGS sequence"/>
</dbReference>
<dbReference type="GeneID" id="18931782"/>